<comment type="caution">
    <text evidence="7">The sequence shown here is derived from an EMBL/GenBank/DDBJ whole genome shotgun (WGS) entry which is preliminary data.</text>
</comment>
<proteinExistence type="inferred from homology"/>
<evidence type="ECO:0000259" key="6">
    <source>
        <dbReference type="Pfam" id="PF00251"/>
    </source>
</evidence>
<feature type="domain" description="Glycosyl hydrolase family 32 N-terminal" evidence="6">
    <location>
        <begin position="448"/>
        <end position="686"/>
    </location>
</feature>
<dbReference type="PANTHER" id="PTHR43101:SF1">
    <property type="entry name" value="BETA-FRUCTOSIDASE"/>
    <property type="match status" value="1"/>
</dbReference>
<dbReference type="Pfam" id="PF00251">
    <property type="entry name" value="Glyco_hydro_32N"/>
    <property type="match status" value="1"/>
</dbReference>
<dbReference type="EC" id="3.2.1.26" evidence="2"/>
<dbReference type="PATRIC" id="fig|1172194.4.peg.2202"/>
<gene>
    <name evidence="7" type="ORF">WQQ_22800</name>
</gene>
<accession>I8TEL5</accession>
<keyword evidence="4" id="KW-0326">Glycosidase</keyword>
<dbReference type="InterPro" id="IPR013148">
    <property type="entry name" value="Glyco_hydro_32_N"/>
</dbReference>
<evidence type="ECO:0000313" key="8">
    <source>
        <dbReference type="Proteomes" id="UP000003704"/>
    </source>
</evidence>
<dbReference type="InterPro" id="IPR051214">
    <property type="entry name" value="GH32_Enzymes"/>
</dbReference>
<dbReference type="Proteomes" id="UP000003704">
    <property type="component" value="Unassembled WGS sequence"/>
</dbReference>
<evidence type="ECO:0000313" key="7">
    <source>
        <dbReference type="EMBL" id="EIT72143.1"/>
    </source>
</evidence>
<dbReference type="InterPro" id="IPR023296">
    <property type="entry name" value="Glyco_hydro_beta-prop_sf"/>
</dbReference>
<evidence type="ECO:0000256" key="2">
    <source>
        <dbReference type="ARBA" id="ARBA00012758"/>
    </source>
</evidence>
<dbReference type="CDD" id="cd08995">
    <property type="entry name" value="GH32_EcAec43-like"/>
    <property type="match status" value="1"/>
</dbReference>
<dbReference type="SMART" id="SM00640">
    <property type="entry name" value="Glyco_32"/>
    <property type="match status" value="1"/>
</dbReference>
<organism evidence="7 8">
    <name type="scientific">Hydrocarboniphaga effusa AP103</name>
    <dbReference type="NCBI Taxonomy" id="1172194"/>
    <lineage>
        <taxon>Bacteria</taxon>
        <taxon>Pseudomonadati</taxon>
        <taxon>Pseudomonadota</taxon>
        <taxon>Gammaproteobacteria</taxon>
        <taxon>Nevskiales</taxon>
        <taxon>Nevskiaceae</taxon>
        <taxon>Hydrocarboniphaga</taxon>
    </lineage>
</organism>
<sequence length="889" mass="94846">MGAGGMPEVPEEPEEPGESDVPITDVPATEGQSLFVRSSDPGQNIAGFEFCCAQYDTYQEHGFTDAQGDFIKLDGGFWGADIAGHIGERVFSSYGDGYEDDTDTTAAQLGPGATGEISSPAFVITKDYINFLIGGGRNRFDGVNATAVVLIVDGAVVRQAPGNDEENEIVWTSWDVRDLEGQTAVVKFIDHHPNDGSDTAVPYILADEFRAADKAAVAPPAASKVPATPVLSAAPASEGASAFTRVGNPGQNIAGFEFCCGGYNTYQEHGFVSTGDIIRLNGGQWGADIAGTVGERLFASYGPGFADDMGSSGVDYGWEATGTMTSPQFTVTTRYLNLLIGGGTNAYDQPLATAVVLRVNGKIVRHATGNGMEKQLSWVSWDVSALIGQTAVIEIIDRHDNSASTGACPFILVDEIRAANKAAVAPVPSSIVSTAEGHTQLLNLDMADANPYYENGVYYIYYLQNLGFHSWALAKTSDLLNSTFPQEVLPASGDASRQDQFVGSGSVLKAQDGQYHLFYSGHNADHAPVEAVMHATAADNTLTKWTPVAADTFSGSAGYSDFDFRDPFVYWNQSAGKYWMLITTRHSSQAAIGLYTSTNLSNWSAEPPLYIEASPLNFEVADQFTLGDTPYIVYSDQRDASRQVKYLQQSGANWIKPSFDALDGKWFYAARSAGTAGERLLFGWVPHTVGRVDHAGPDFGGSLMVHQVASLGSGALAVSMPQRIRDGLAAIQPIAMEWSAGGVSAIGTTVNMEANSAFTLAELGVKNRMAFKVTSANAGSTFGIQLRREISGQPDERAFLKIDASADKAEFYFQGEEGAASNPKVAVPLDSSDGIDIEVLLDPVAGVGAVYLNRNRALSFRLYALANYQVGLFSNADGLTVTDLSRYTK</sequence>
<dbReference type="EMBL" id="AKGD01000001">
    <property type="protein sequence ID" value="EIT72143.1"/>
    <property type="molecule type" value="Genomic_DNA"/>
</dbReference>
<dbReference type="InterPro" id="IPR001362">
    <property type="entry name" value="Glyco_hydro_32"/>
</dbReference>
<evidence type="ECO:0000256" key="5">
    <source>
        <dbReference type="SAM" id="MobiDB-lite"/>
    </source>
</evidence>
<dbReference type="AlphaFoldDB" id="I8TEL5"/>
<evidence type="ECO:0000256" key="3">
    <source>
        <dbReference type="ARBA" id="ARBA00022801"/>
    </source>
</evidence>
<dbReference type="Gene3D" id="2.115.10.20">
    <property type="entry name" value="Glycosyl hydrolase domain, family 43"/>
    <property type="match status" value="1"/>
</dbReference>
<feature type="compositionally biased region" description="Acidic residues" evidence="5">
    <location>
        <begin position="9"/>
        <end position="18"/>
    </location>
</feature>
<feature type="region of interest" description="Disordered" evidence="5">
    <location>
        <begin position="1"/>
        <end position="25"/>
    </location>
</feature>
<dbReference type="PANTHER" id="PTHR43101">
    <property type="entry name" value="BETA-FRUCTOSIDASE"/>
    <property type="match status" value="1"/>
</dbReference>
<comment type="similarity">
    <text evidence="1">Belongs to the glycosyl hydrolase 32 family.</text>
</comment>
<evidence type="ECO:0000256" key="4">
    <source>
        <dbReference type="ARBA" id="ARBA00023295"/>
    </source>
</evidence>
<reference evidence="7 8" key="1">
    <citation type="journal article" date="2012" name="J. Bacteriol.">
        <title>Genome Sequence of n-Alkane-Degrading Hydrocarboniphaga effusa Strain AP103T (ATCC BAA-332T).</title>
        <authorList>
            <person name="Chang H.K."/>
            <person name="Zylstra G.J."/>
            <person name="Chae J.C."/>
        </authorList>
    </citation>
    <scope>NUCLEOTIDE SEQUENCE [LARGE SCALE GENOMIC DNA]</scope>
    <source>
        <strain evidence="7 8">AP103</strain>
    </source>
</reference>
<dbReference type="STRING" id="1172194.WQQ_22800"/>
<protein>
    <recommendedName>
        <fullName evidence="2">beta-fructofuranosidase</fullName>
        <ecNumber evidence="2">3.2.1.26</ecNumber>
    </recommendedName>
</protein>
<evidence type="ECO:0000256" key="1">
    <source>
        <dbReference type="ARBA" id="ARBA00009902"/>
    </source>
</evidence>
<keyword evidence="3" id="KW-0378">Hydrolase</keyword>
<dbReference type="GO" id="GO:0004564">
    <property type="term" value="F:beta-fructofuranosidase activity"/>
    <property type="evidence" value="ECO:0007669"/>
    <property type="project" value="UniProtKB-EC"/>
</dbReference>
<dbReference type="SUPFAM" id="SSF75005">
    <property type="entry name" value="Arabinanase/levansucrase/invertase"/>
    <property type="match status" value="1"/>
</dbReference>
<dbReference type="GO" id="GO:0005975">
    <property type="term" value="P:carbohydrate metabolic process"/>
    <property type="evidence" value="ECO:0007669"/>
    <property type="project" value="InterPro"/>
</dbReference>
<keyword evidence="8" id="KW-1185">Reference proteome</keyword>
<name>I8TEL5_9GAMM</name>